<comment type="similarity">
    <text evidence="1 2">Belongs to the anti-sigma-factor antagonist family.</text>
</comment>
<dbReference type="STRING" id="398767.Glov_2436"/>
<organism evidence="4 5">
    <name type="scientific">Trichlorobacter lovleyi (strain ATCC BAA-1151 / DSM 17278 / SZ)</name>
    <name type="common">Geobacter lovleyi</name>
    <dbReference type="NCBI Taxonomy" id="398767"/>
    <lineage>
        <taxon>Bacteria</taxon>
        <taxon>Pseudomonadati</taxon>
        <taxon>Thermodesulfobacteriota</taxon>
        <taxon>Desulfuromonadia</taxon>
        <taxon>Geobacterales</taxon>
        <taxon>Geobacteraceae</taxon>
        <taxon>Trichlorobacter</taxon>
    </lineage>
</organism>
<dbReference type="Gene3D" id="3.30.750.24">
    <property type="entry name" value="STAS domain"/>
    <property type="match status" value="1"/>
</dbReference>
<accession>B3E5Q9</accession>
<proteinExistence type="inferred from homology"/>
<dbReference type="EMBL" id="CP001089">
    <property type="protein sequence ID" value="ACD96150.1"/>
    <property type="molecule type" value="Genomic_DNA"/>
</dbReference>
<dbReference type="InterPro" id="IPR003658">
    <property type="entry name" value="Anti-sigma_ant"/>
</dbReference>
<gene>
    <name evidence="4" type="ordered locus">Glov_2436</name>
</gene>
<dbReference type="PANTHER" id="PTHR33495:SF14">
    <property type="entry name" value="ANTI-SIGMA FACTOR ANTAGONIST"/>
    <property type="match status" value="1"/>
</dbReference>
<dbReference type="NCBIfam" id="TIGR00377">
    <property type="entry name" value="ant_ant_sig"/>
    <property type="match status" value="1"/>
</dbReference>
<evidence type="ECO:0000313" key="5">
    <source>
        <dbReference type="Proteomes" id="UP000002420"/>
    </source>
</evidence>
<dbReference type="PROSITE" id="PS50801">
    <property type="entry name" value="STAS"/>
    <property type="match status" value="1"/>
</dbReference>
<dbReference type="HOGENOM" id="CLU_115403_9_2_7"/>
<dbReference type="eggNOG" id="COG1366">
    <property type="taxonomic scope" value="Bacteria"/>
</dbReference>
<evidence type="ECO:0000256" key="2">
    <source>
        <dbReference type="RuleBase" id="RU003749"/>
    </source>
</evidence>
<evidence type="ECO:0000313" key="4">
    <source>
        <dbReference type="EMBL" id="ACD96150.1"/>
    </source>
</evidence>
<protein>
    <recommendedName>
        <fullName evidence="2">Anti-sigma factor antagonist</fullName>
    </recommendedName>
</protein>
<dbReference type="KEGG" id="glo:Glov_2436"/>
<dbReference type="InterPro" id="IPR002645">
    <property type="entry name" value="STAS_dom"/>
</dbReference>
<reference evidence="4 5" key="1">
    <citation type="submission" date="2008-05" db="EMBL/GenBank/DDBJ databases">
        <title>Complete sequence of chromosome of Geobacter lovleyi SZ.</title>
        <authorList>
            <consortium name="US DOE Joint Genome Institute"/>
            <person name="Lucas S."/>
            <person name="Copeland A."/>
            <person name="Lapidus A."/>
            <person name="Glavina del Rio T."/>
            <person name="Dalin E."/>
            <person name="Tice H."/>
            <person name="Bruce D."/>
            <person name="Goodwin L."/>
            <person name="Pitluck S."/>
            <person name="Chertkov O."/>
            <person name="Meincke L."/>
            <person name="Brettin T."/>
            <person name="Detter J.C."/>
            <person name="Han C."/>
            <person name="Tapia R."/>
            <person name="Kuske C.R."/>
            <person name="Schmutz J."/>
            <person name="Larimer F."/>
            <person name="Land M."/>
            <person name="Hauser L."/>
            <person name="Kyrpides N."/>
            <person name="Mikhailova N."/>
            <person name="Sung Y."/>
            <person name="Fletcher K.E."/>
            <person name="Ritalahti K.M."/>
            <person name="Loeffler F.E."/>
            <person name="Richardson P."/>
        </authorList>
    </citation>
    <scope>NUCLEOTIDE SEQUENCE [LARGE SCALE GENOMIC DNA]</scope>
    <source>
        <strain evidence="5">ATCC BAA-1151 / DSM 17278 / SZ</strain>
    </source>
</reference>
<dbReference type="SUPFAM" id="SSF52091">
    <property type="entry name" value="SpoIIaa-like"/>
    <property type="match status" value="1"/>
</dbReference>
<dbReference type="Proteomes" id="UP000002420">
    <property type="component" value="Chromosome"/>
</dbReference>
<name>B3E5Q9_TRIL1</name>
<keyword evidence="5" id="KW-1185">Reference proteome</keyword>
<dbReference type="PANTHER" id="PTHR33495">
    <property type="entry name" value="ANTI-SIGMA FACTOR ANTAGONIST TM_1081-RELATED-RELATED"/>
    <property type="match status" value="1"/>
</dbReference>
<evidence type="ECO:0000259" key="3">
    <source>
        <dbReference type="PROSITE" id="PS50801"/>
    </source>
</evidence>
<dbReference type="GO" id="GO:0043856">
    <property type="term" value="F:anti-sigma factor antagonist activity"/>
    <property type="evidence" value="ECO:0007669"/>
    <property type="project" value="InterPro"/>
</dbReference>
<dbReference type="InterPro" id="IPR036513">
    <property type="entry name" value="STAS_dom_sf"/>
</dbReference>
<dbReference type="CDD" id="cd07043">
    <property type="entry name" value="STAS_anti-anti-sigma_factors"/>
    <property type="match status" value="1"/>
</dbReference>
<dbReference type="RefSeq" id="WP_012470483.1">
    <property type="nucleotide sequence ID" value="NC_010814.1"/>
</dbReference>
<evidence type="ECO:0000256" key="1">
    <source>
        <dbReference type="ARBA" id="ARBA00009013"/>
    </source>
</evidence>
<dbReference type="Pfam" id="PF01740">
    <property type="entry name" value="STAS"/>
    <property type="match status" value="1"/>
</dbReference>
<feature type="domain" description="STAS" evidence="3">
    <location>
        <begin position="1"/>
        <end position="110"/>
    </location>
</feature>
<dbReference type="OrthoDB" id="280847at2"/>
<sequence>MQIMSAVQDGITIATLTGRMDAMTTVEFDRWFNEQRAGGITRLVLNLQGVDYISSAGLRSLLAAAKQLKTHNGILALCCLGGTVEEVFRISGFLSILPSFPSVEAACASFQ</sequence>
<dbReference type="AlphaFoldDB" id="B3E5Q9"/>